<keyword evidence="2 5" id="KW-0689">Ribosomal protein</keyword>
<dbReference type="NCBIfam" id="TIGR01023">
    <property type="entry name" value="rpmG_bact"/>
    <property type="match status" value="1"/>
</dbReference>
<dbReference type="GO" id="GO:0005840">
    <property type="term" value="C:ribosome"/>
    <property type="evidence" value="ECO:0007669"/>
    <property type="project" value="UniProtKB-KW"/>
</dbReference>
<dbReference type="EMBL" id="FOCD01000008">
    <property type="protein sequence ID" value="SEO15109.1"/>
    <property type="molecule type" value="Genomic_DNA"/>
</dbReference>
<dbReference type="PANTHER" id="PTHR43168:SF5">
    <property type="entry name" value="LARGE RIBOSOMAL SUBUNIT PROTEIN BL33B"/>
    <property type="match status" value="1"/>
</dbReference>
<dbReference type="PROSITE" id="PS00582">
    <property type="entry name" value="RIBOSOMAL_L33"/>
    <property type="match status" value="1"/>
</dbReference>
<dbReference type="Proteomes" id="UP000216013">
    <property type="component" value="Unassembled WGS sequence"/>
</dbReference>
<dbReference type="SUPFAM" id="SSF57829">
    <property type="entry name" value="Zn-binding ribosomal proteins"/>
    <property type="match status" value="1"/>
</dbReference>
<evidence type="ECO:0000313" key="9">
    <source>
        <dbReference type="EMBL" id="SEO15109.1"/>
    </source>
</evidence>
<dbReference type="InterPro" id="IPR011332">
    <property type="entry name" value="Ribosomal_zn-bd"/>
</dbReference>
<dbReference type="Gene3D" id="2.20.28.120">
    <property type="entry name" value="Ribosomal protein L33"/>
    <property type="match status" value="1"/>
</dbReference>
<dbReference type="NCBIfam" id="NF001860">
    <property type="entry name" value="PRK00595.1"/>
    <property type="match status" value="1"/>
</dbReference>
<dbReference type="NCBIfam" id="NF001764">
    <property type="entry name" value="PRK00504.1"/>
    <property type="match status" value="1"/>
</dbReference>
<evidence type="ECO:0000313" key="8">
    <source>
        <dbReference type="EMBL" id="PAE06296.1"/>
    </source>
</evidence>
<protein>
    <recommendedName>
        <fullName evidence="4 5">Large ribosomal subunit protein bL33</fullName>
    </recommendedName>
</protein>
<evidence type="ECO:0000256" key="2">
    <source>
        <dbReference type="ARBA" id="ARBA00022980"/>
    </source>
</evidence>
<dbReference type="Proteomes" id="UP000199735">
    <property type="component" value="Unassembled WGS sequence"/>
</dbReference>
<reference evidence="11 12" key="2">
    <citation type="submission" date="2017-07" db="EMBL/GenBank/DDBJ databases">
        <title>Isolation and whole genome analysis of endospore-forming bacteria from heroin.</title>
        <authorList>
            <person name="Kalinowski J."/>
            <person name="Ahrens B."/>
            <person name="Al-Dilaimi A."/>
            <person name="Winkler A."/>
            <person name="Wibberg D."/>
            <person name="Schleenbecker U."/>
            <person name="Ruckert C."/>
            <person name="Wolfel R."/>
            <person name="Grass G."/>
        </authorList>
    </citation>
    <scope>NUCLEOTIDE SEQUENCE [LARGE SCALE GENOMIC DNA]</scope>
    <source>
        <strain evidence="8 12">7509</strain>
        <strain evidence="7 13">7517-1</strain>
        <strain evidence="6 11">7528</strain>
    </source>
</reference>
<evidence type="ECO:0000313" key="7">
    <source>
        <dbReference type="EMBL" id="PAD98331.1"/>
    </source>
</evidence>
<dbReference type="EMBL" id="NPBJ01000041">
    <property type="protein sequence ID" value="PAD98331.1"/>
    <property type="molecule type" value="Genomic_DNA"/>
</dbReference>
<dbReference type="RefSeq" id="WP_084160788.1">
    <property type="nucleotide sequence ID" value="NZ_CP008876.1"/>
</dbReference>
<dbReference type="GO" id="GO:0006412">
    <property type="term" value="P:translation"/>
    <property type="evidence" value="ECO:0007669"/>
    <property type="project" value="UniProtKB-UniRule"/>
</dbReference>
<dbReference type="HAMAP" id="MF_00294">
    <property type="entry name" value="Ribosomal_bL33"/>
    <property type="match status" value="1"/>
</dbReference>
<dbReference type="Proteomes" id="UP000216475">
    <property type="component" value="Unassembled WGS sequence"/>
</dbReference>
<gene>
    <name evidence="5 6" type="primary">rpmG</name>
    <name evidence="7" type="ORF">CHH48_18130</name>
    <name evidence="6" type="ORF">CHH64_17370</name>
    <name evidence="8" type="ORF">CHI12_16885</name>
    <name evidence="9" type="ORF">SAMN04489762_3580</name>
</gene>
<evidence type="ECO:0000313" key="13">
    <source>
        <dbReference type="Proteomes" id="UP000216852"/>
    </source>
</evidence>
<sequence length="48" mass="5605">MRKSVTLACSECLSRNYSTAKSGNQSERLETRKFCKRCDKHTVHRETK</sequence>
<dbReference type="GeneID" id="34222899"/>
<evidence type="ECO:0000313" key="10">
    <source>
        <dbReference type="Proteomes" id="UP000199735"/>
    </source>
</evidence>
<keyword evidence="13" id="KW-1185">Reference proteome</keyword>
<organism evidence="6 11">
    <name type="scientific">Terribacillus saccharophilus</name>
    <dbReference type="NCBI Taxonomy" id="361277"/>
    <lineage>
        <taxon>Bacteria</taxon>
        <taxon>Bacillati</taxon>
        <taxon>Bacillota</taxon>
        <taxon>Bacilli</taxon>
        <taxon>Bacillales</taxon>
        <taxon>Bacillaceae</taxon>
        <taxon>Terribacillus</taxon>
    </lineage>
</organism>
<evidence type="ECO:0000313" key="12">
    <source>
        <dbReference type="Proteomes" id="UP000216475"/>
    </source>
</evidence>
<evidence type="ECO:0000313" key="11">
    <source>
        <dbReference type="Proteomes" id="UP000216013"/>
    </source>
</evidence>
<evidence type="ECO:0000256" key="3">
    <source>
        <dbReference type="ARBA" id="ARBA00023274"/>
    </source>
</evidence>
<dbReference type="Pfam" id="PF00471">
    <property type="entry name" value="Ribosomal_L33"/>
    <property type="match status" value="1"/>
</dbReference>
<comment type="similarity">
    <text evidence="1 5">Belongs to the bacterial ribosomal protein bL33 family.</text>
</comment>
<dbReference type="AlphaFoldDB" id="A0A1H8MCQ4"/>
<dbReference type="GO" id="GO:0003735">
    <property type="term" value="F:structural constituent of ribosome"/>
    <property type="evidence" value="ECO:0007669"/>
    <property type="project" value="InterPro"/>
</dbReference>
<dbReference type="OrthoDB" id="9801333at2"/>
<evidence type="ECO:0000256" key="1">
    <source>
        <dbReference type="ARBA" id="ARBA00007596"/>
    </source>
</evidence>
<proteinExistence type="inferred from homology"/>
<name>A0A1H8MCQ4_9BACI</name>
<reference evidence="9 10" key="1">
    <citation type="submission" date="2016-10" db="EMBL/GenBank/DDBJ databases">
        <authorList>
            <person name="Varghese N."/>
            <person name="Submissions S."/>
        </authorList>
    </citation>
    <scope>NUCLEOTIDE SEQUENCE [LARGE SCALE GENOMIC DNA]</scope>
    <source>
        <strain evidence="9 10">DSM 21619</strain>
    </source>
</reference>
<dbReference type="EMBL" id="NPBH01000082">
    <property type="protein sequence ID" value="PAE06296.1"/>
    <property type="molecule type" value="Genomic_DNA"/>
</dbReference>
<dbReference type="InterPro" id="IPR001705">
    <property type="entry name" value="Ribosomal_bL33"/>
</dbReference>
<dbReference type="InterPro" id="IPR018264">
    <property type="entry name" value="Ribosomal_bL33_CS"/>
</dbReference>
<evidence type="ECO:0000256" key="5">
    <source>
        <dbReference type="HAMAP-Rule" id="MF_00294"/>
    </source>
</evidence>
<dbReference type="GO" id="GO:0005737">
    <property type="term" value="C:cytoplasm"/>
    <property type="evidence" value="ECO:0007669"/>
    <property type="project" value="UniProtKB-ARBA"/>
</dbReference>
<evidence type="ECO:0000313" key="6">
    <source>
        <dbReference type="EMBL" id="PAD19817.1"/>
    </source>
</evidence>
<accession>A0A1H8MCQ4</accession>
<dbReference type="GO" id="GO:1990904">
    <property type="term" value="C:ribonucleoprotein complex"/>
    <property type="evidence" value="ECO:0007669"/>
    <property type="project" value="UniProtKB-KW"/>
</dbReference>
<dbReference type="InterPro" id="IPR038584">
    <property type="entry name" value="Ribosomal_bL33_sf"/>
</dbReference>
<dbReference type="EMBL" id="NPBV01000031">
    <property type="protein sequence ID" value="PAD19817.1"/>
    <property type="molecule type" value="Genomic_DNA"/>
</dbReference>
<keyword evidence="3 5" id="KW-0687">Ribonucleoprotein</keyword>
<comment type="caution">
    <text evidence="6">The sequence shown here is derived from an EMBL/GenBank/DDBJ whole genome shotgun (WGS) entry which is preliminary data.</text>
</comment>
<dbReference type="PANTHER" id="PTHR43168">
    <property type="entry name" value="50S RIBOSOMAL PROTEIN L33, CHLOROPLASTIC"/>
    <property type="match status" value="1"/>
</dbReference>
<evidence type="ECO:0000256" key="4">
    <source>
        <dbReference type="ARBA" id="ARBA00035176"/>
    </source>
</evidence>
<dbReference type="Proteomes" id="UP000216852">
    <property type="component" value="Unassembled WGS sequence"/>
</dbReference>